<feature type="transmembrane region" description="Helical" evidence="6">
    <location>
        <begin position="426"/>
        <end position="446"/>
    </location>
</feature>
<dbReference type="InterPro" id="IPR036259">
    <property type="entry name" value="MFS_trans_sf"/>
</dbReference>
<proteinExistence type="predicted"/>
<evidence type="ECO:0000313" key="8">
    <source>
        <dbReference type="Proteomes" id="UP001219355"/>
    </source>
</evidence>
<dbReference type="Proteomes" id="UP001219355">
    <property type="component" value="Chromosome 2"/>
</dbReference>
<protein>
    <recommendedName>
        <fullName evidence="9">Acetyl-CoA transporter</fullName>
    </recommendedName>
</protein>
<dbReference type="GO" id="GO:0016020">
    <property type="term" value="C:membrane"/>
    <property type="evidence" value="ECO:0007669"/>
    <property type="project" value="UniProtKB-SubCell"/>
</dbReference>
<dbReference type="InterPro" id="IPR004752">
    <property type="entry name" value="AmpG_permease/AT-1"/>
</dbReference>
<feature type="transmembrane region" description="Helical" evidence="6">
    <location>
        <begin position="128"/>
        <end position="146"/>
    </location>
</feature>
<evidence type="ECO:0000256" key="3">
    <source>
        <dbReference type="ARBA" id="ARBA00022989"/>
    </source>
</evidence>
<evidence type="ECO:0000256" key="6">
    <source>
        <dbReference type="SAM" id="Phobius"/>
    </source>
</evidence>
<evidence type="ECO:0000256" key="5">
    <source>
        <dbReference type="SAM" id="MobiDB-lite"/>
    </source>
</evidence>
<keyword evidence="3 6" id="KW-1133">Transmembrane helix</keyword>
<evidence type="ECO:0000256" key="2">
    <source>
        <dbReference type="ARBA" id="ARBA00022692"/>
    </source>
</evidence>
<dbReference type="FunFam" id="1.20.1250.20:FF:000289">
    <property type="entry name" value="Acetyl-coenzyme A transporter 1"/>
    <property type="match status" value="1"/>
</dbReference>
<dbReference type="Pfam" id="PF13000">
    <property type="entry name" value="Acatn"/>
    <property type="match status" value="2"/>
</dbReference>
<dbReference type="InterPro" id="IPR024371">
    <property type="entry name" value="AcetylCoA_trans_1-like"/>
</dbReference>
<gene>
    <name evidence="7" type="ORF">PRK78_002911</name>
</gene>
<dbReference type="EMBL" id="CP120628">
    <property type="protein sequence ID" value="WEW57444.1"/>
    <property type="molecule type" value="Genomic_DNA"/>
</dbReference>
<feature type="transmembrane region" description="Helical" evidence="6">
    <location>
        <begin position="358"/>
        <end position="381"/>
    </location>
</feature>
<dbReference type="Gene3D" id="1.20.1250.20">
    <property type="entry name" value="MFS general substrate transporter like domains"/>
    <property type="match status" value="1"/>
</dbReference>
<dbReference type="GO" id="GO:0008521">
    <property type="term" value="F:acetyl-CoA transmembrane transporter activity"/>
    <property type="evidence" value="ECO:0007669"/>
    <property type="project" value="InterPro"/>
</dbReference>
<feature type="transmembrane region" description="Helical" evidence="6">
    <location>
        <begin position="61"/>
        <end position="83"/>
    </location>
</feature>
<sequence>MDSSIGLRRKDVSLDSSSSHSSRIVDRSDFSLDEGPPPTPQTPGFASTSFADLPMNDRRNFLLLVLLYFLQGIPMGLAMGSVPFLLKPFLSYGQIGIFSLASYPYSLKLLWSPIVDAVWSRDFGRRKSWITPIQSLSGLAMVYLGSRVQGMMTATETEGTNSVWDFTGWWFLVVFLCATQDIAVDGWAISLLSPQNIAYASTAQTVGLTGGHFLSYTVFLAFNSPDFANRWFRTTPKTEGLITLGGYLTFWGWAYLAITLALAVLKKEENTKERDSVMDVYRSMWNVLKLKNIQTIIIIHLIAKIGFQANEAVTNLKLIDKGFGQDNMALVVLIDFPFEIGLGYFAGKWSTEYTPMRLWCWSFVGRLAAAVLAQVIVMIFPQTPVPGWYIFAVILEHVFSTSMNTIMFVAVSAFHARISDPSIGGTYMTLLATVSNLGGTFPKFFILKLVDMFSKATCIPPNDPPTNIKAPITSPFSCALEADRHRCTTGGGTCHIERDGFYITNIICVLIGALTFWMYIKAAVLKLQRLPLRAWRVSPGSGNR</sequence>
<keyword evidence="4 6" id="KW-0472">Membrane</keyword>
<reference evidence="7" key="1">
    <citation type="submission" date="2023-03" db="EMBL/GenBank/DDBJ databases">
        <title>Emydomyces testavorans Genome Sequence.</title>
        <authorList>
            <person name="Hoyer L."/>
        </authorList>
    </citation>
    <scope>NUCLEOTIDE SEQUENCE</scope>
    <source>
        <strain evidence="7">16-2883</strain>
    </source>
</reference>
<dbReference type="GO" id="GO:0035348">
    <property type="term" value="P:acetyl-CoA transmembrane transport"/>
    <property type="evidence" value="ECO:0007669"/>
    <property type="project" value="InterPro"/>
</dbReference>
<feature type="transmembrane region" description="Helical" evidence="6">
    <location>
        <begin position="242"/>
        <end position="265"/>
    </location>
</feature>
<evidence type="ECO:0008006" key="9">
    <source>
        <dbReference type="Google" id="ProtNLM"/>
    </source>
</evidence>
<organism evidence="7 8">
    <name type="scientific">Emydomyces testavorans</name>
    <dbReference type="NCBI Taxonomy" id="2070801"/>
    <lineage>
        <taxon>Eukaryota</taxon>
        <taxon>Fungi</taxon>
        <taxon>Dikarya</taxon>
        <taxon>Ascomycota</taxon>
        <taxon>Pezizomycotina</taxon>
        <taxon>Eurotiomycetes</taxon>
        <taxon>Eurotiomycetidae</taxon>
        <taxon>Onygenales</taxon>
        <taxon>Nannizziopsiaceae</taxon>
        <taxon>Emydomyces</taxon>
    </lineage>
</organism>
<feature type="transmembrane region" description="Helical" evidence="6">
    <location>
        <begin position="196"/>
        <end position="222"/>
    </location>
</feature>
<keyword evidence="8" id="KW-1185">Reference proteome</keyword>
<feature type="transmembrane region" description="Helical" evidence="6">
    <location>
        <begin position="286"/>
        <end position="307"/>
    </location>
</feature>
<evidence type="ECO:0000256" key="4">
    <source>
        <dbReference type="ARBA" id="ARBA00023136"/>
    </source>
</evidence>
<dbReference type="AlphaFoldDB" id="A0AAF0DF58"/>
<evidence type="ECO:0000256" key="1">
    <source>
        <dbReference type="ARBA" id="ARBA00004141"/>
    </source>
</evidence>
<dbReference type="PANTHER" id="PTHR12778:SF9">
    <property type="entry name" value="ACETYL-COENZYME A TRANSPORTER 1"/>
    <property type="match status" value="1"/>
</dbReference>
<dbReference type="SUPFAM" id="SSF103473">
    <property type="entry name" value="MFS general substrate transporter"/>
    <property type="match status" value="1"/>
</dbReference>
<feature type="region of interest" description="Disordered" evidence="5">
    <location>
        <begin position="1"/>
        <end position="47"/>
    </location>
</feature>
<feature type="transmembrane region" description="Helical" evidence="6">
    <location>
        <begin position="89"/>
        <end position="107"/>
    </location>
</feature>
<keyword evidence="2 6" id="KW-0812">Transmembrane</keyword>
<feature type="transmembrane region" description="Helical" evidence="6">
    <location>
        <begin position="501"/>
        <end position="520"/>
    </location>
</feature>
<feature type="transmembrane region" description="Helical" evidence="6">
    <location>
        <begin position="166"/>
        <end position="184"/>
    </location>
</feature>
<comment type="subcellular location">
    <subcellularLocation>
        <location evidence="1">Membrane</location>
        <topology evidence="1">Multi-pass membrane protein</topology>
    </subcellularLocation>
</comment>
<accession>A0AAF0DF58</accession>
<dbReference type="PANTHER" id="PTHR12778">
    <property type="entry name" value="SOLUTE CARRIER FAMILY 33 ACETYL-COA TRANSPORTER -RELATED"/>
    <property type="match status" value="1"/>
</dbReference>
<name>A0AAF0DF58_9EURO</name>
<evidence type="ECO:0000313" key="7">
    <source>
        <dbReference type="EMBL" id="WEW57444.1"/>
    </source>
</evidence>
<feature type="transmembrane region" description="Helical" evidence="6">
    <location>
        <begin position="327"/>
        <end position="346"/>
    </location>
</feature>
<feature type="transmembrane region" description="Helical" evidence="6">
    <location>
        <begin position="387"/>
        <end position="414"/>
    </location>
</feature>